<dbReference type="GO" id="GO:0003924">
    <property type="term" value="F:GTPase activity"/>
    <property type="evidence" value="ECO:0007669"/>
    <property type="project" value="InterPro"/>
</dbReference>
<dbReference type="Gene3D" id="3.40.50.300">
    <property type="entry name" value="P-loop containing nucleotide triphosphate hydrolases"/>
    <property type="match status" value="1"/>
</dbReference>
<dbReference type="Pfam" id="PF00009">
    <property type="entry name" value="GTP_EFTU"/>
    <property type="match status" value="1"/>
</dbReference>
<proteinExistence type="inferred from homology"/>
<dbReference type="InterPro" id="IPR000795">
    <property type="entry name" value="T_Tr_GTP-bd_dom"/>
</dbReference>
<dbReference type="Gene3D" id="3.40.50.10050">
    <property type="entry name" value="Translation initiation factor IF- 2, domain 3"/>
    <property type="match status" value="1"/>
</dbReference>
<dbReference type="PROSITE" id="PS51722">
    <property type="entry name" value="G_TR_2"/>
    <property type="match status" value="1"/>
</dbReference>
<dbReference type="InterPro" id="IPR023115">
    <property type="entry name" value="TIF_IF2_dom3"/>
</dbReference>
<evidence type="ECO:0000256" key="2">
    <source>
        <dbReference type="ARBA" id="ARBA00022540"/>
    </source>
</evidence>
<dbReference type="AlphaFoldDB" id="A0A0G0PHY2"/>
<reference evidence="7 8" key="1">
    <citation type="journal article" date="2015" name="Nature">
        <title>rRNA introns, odd ribosomes, and small enigmatic genomes across a large radiation of phyla.</title>
        <authorList>
            <person name="Brown C.T."/>
            <person name="Hug L.A."/>
            <person name="Thomas B.C."/>
            <person name="Sharon I."/>
            <person name="Castelle C.J."/>
            <person name="Singh A."/>
            <person name="Wilkins M.J."/>
            <person name="Williams K.H."/>
            <person name="Banfield J.F."/>
        </authorList>
    </citation>
    <scope>NUCLEOTIDE SEQUENCE [LARGE SCALE GENOMIC DNA]</scope>
</reference>
<dbReference type="EMBL" id="LBWA01000009">
    <property type="protein sequence ID" value="KKQ97699.1"/>
    <property type="molecule type" value="Genomic_DNA"/>
</dbReference>
<evidence type="ECO:0000259" key="6">
    <source>
        <dbReference type="PROSITE" id="PS51722"/>
    </source>
</evidence>
<feature type="domain" description="Tr-type G" evidence="6">
    <location>
        <begin position="12"/>
        <end position="186"/>
    </location>
</feature>
<sequence>MRQNQFDKTGSLRPPIVVVLGHVDHGKTTLLDYIRRTNIVQKEAGGITQRIGASVGITKEGKKITFIDTPGHAAFANMRSGGTKVADVAILVVAADDGVKPQTKEALEYIFSAQIPFIVAATKIDLPSASIDKVRSDLEKEQVLFEGRGGDVPLLAVSGKTGQGIEELLEMINLVSELHEIKGNPEGVLEGVVIETGKDRRGVIISIVVREGTLRVGDQIVTDTQKAKVRGIFDFNEKPVKIIGPGEPALILGFSEAPSVGSKIWRLNEKTLIQKVDEKKKLTEIKLGEGQIATILKAKNAGSLEAIIANLPKEIVVLFSGVGDVNESDVFLAKSSKAKIFAFESKISGSVKKLAETEDIDIETFNIIYKLFERFDELIKKAQIEILGKAEIIASFPYENKRVAGCRVLTGKISKTDDLRLVRDEKELGQIKVLSIKKGKDNIDLVKQGEECGVLFTPQLDFKIGDVIISVRK</sequence>
<organism evidence="7 8">
    <name type="scientific">Candidatus Woesebacteria bacterium GW2011_GWA1_39_12</name>
    <dbReference type="NCBI Taxonomy" id="1618549"/>
    <lineage>
        <taxon>Bacteria</taxon>
        <taxon>Candidatus Woeseibacteriota</taxon>
    </lineage>
</organism>
<protein>
    <submittedName>
        <fullName evidence="7">Translation initiation factor IF-2</fullName>
    </submittedName>
</protein>
<dbReference type="InterPro" id="IPR015760">
    <property type="entry name" value="TIF_IF2"/>
</dbReference>
<keyword evidence="5" id="KW-0342">GTP-binding</keyword>
<dbReference type="FunFam" id="3.40.50.300:FF:000019">
    <property type="entry name" value="Translation initiation factor IF-2"/>
    <property type="match status" value="1"/>
</dbReference>
<evidence type="ECO:0000256" key="3">
    <source>
        <dbReference type="ARBA" id="ARBA00022741"/>
    </source>
</evidence>
<gene>
    <name evidence="7" type="ORF">UT23_C0009G0028</name>
</gene>
<name>A0A0G0PHY2_9BACT</name>
<keyword evidence="4" id="KW-0648">Protein biosynthesis</keyword>
<dbReference type="Pfam" id="PF11987">
    <property type="entry name" value="IF-2"/>
    <property type="match status" value="1"/>
</dbReference>
<keyword evidence="3" id="KW-0547">Nucleotide-binding</keyword>
<dbReference type="InterPro" id="IPR036925">
    <property type="entry name" value="TIF_IF2_dom3_sf"/>
</dbReference>
<dbReference type="PANTHER" id="PTHR43381:SF4">
    <property type="entry name" value="EUKARYOTIC TRANSLATION INITIATION FACTOR 5B"/>
    <property type="match status" value="1"/>
</dbReference>
<evidence type="ECO:0000256" key="1">
    <source>
        <dbReference type="ARBA" id="ARBA00007733"/>
    </source>
</evidence>
<comment type="caution">
    <text evidence="7">The sequence shown here is derived from an EMBL/GenBank/DDBJ whole genome shotgun (WGS) entry which is preliminary data.</text>
</comment>
<dbReference type="Proteomes" id="UP000034325">
    <property type="component" value="Unassembled WGS sequence"/>
</dbReference>
<evidence type="ECO:0000256" key="5">
    <source>
        <dbReference type="ARBA" id="ARBA00023134"/>
    </source>
</evidence>
<dbReference type="PATRIC" id="fig|1618549.4.peg.852"/>
<dbReference type="Gene3D" id="2.40.30.10">
    <property type="entry name" value="Translation factors"/>
    <property type="match status" value="2"/>
</dbReference>
<dbReference type="SUPFAM" id="SSF52156">
    <property type="entry name" value="Initiation factor IF2/eIF5b, domain 3"/>
    <property type="match status" value="1"/>
</dbReference>
<accession>A0A0G0PHY2</accession>
<comment type="similarity">
    <text evidence="1">Belongs to the TRAFAC class translation factor GTPase superfamily. Classic translation factor GTPase family. IF-2 subfamily.</text>
</comment>
<keyword evidence="2 7" id="KW-0396">Initiation factor</keyword>
<dbReference type="GO" id="GO:0003743">
    <property type="term" value="F:translation initiation factor activity"/>
    <property type="evidence" value="ECO:0007669"/>
    <property type="project" value="UniProtKB-KW"/>
</dbReference>
<dbReference type="InterPro" id="IPR027417">
    <property type="entry name" value="P-loop_NTPase"/>
</dbReference>
<dbReference type="GO" id="GO:0005525">
    <property type="term" value="F:GTP binding"/>
    <property type="evidence" value="ECO:0007669"/>
    <property type="project" value="UniProtKB-KW"/>
</dbReference>
<dbReference type="FunFam" id="3.40.50.10050:FF:000001">
    <property type="entry name" value="Translation initiation factor IF-2"/>
    <property type="match status" value="1"/>
</dbReference>
<dbReference type="GO" id="GO:0005737">
    <property type="term" value="C:cytoplasm"/>
    <property type="evidence" value="ECO:0007669"/>
    <property type="project" value="TreeGrafter"/>
</dbReference>
<dbReference type="CDD" id="cd01887">
    <property type="entry name" value="IF2_eIF5B"/>
    <property type="match status" value="1"/>
</dbReference>
<dbReference type="InterPro" id="IPR009000">
    <property type="entry name" value="Transl_B-barrel_sf"/>
</dbReference>
<dbReference type="SUPFAM" id="SSF52540">
    <property type="entry name" value="P-loop containing nucleoside triphosphate hydrolases"/>
    <property type="match status" value="1"/>
</dbReference>
<dbReference type="SUPFAM" id="SSF50447">
    <property type="entry name" value="Translation proteins"/>
    <property type="match status" value="2"/>
</dbReference>
<dbReference type="NCBIfam" id="TIGR00231">
    <property type="entry name" value="small_GTP"/>
    <property type="match status" value="1"/>
</dbReference>
<evidence type="ECO:0000313" key="7">
    <source>
        <dbReference type="EMBL" id="KKQ97699.1"/>
    </source>
</evidence>
<dbReference type="Pfam" id="PF22042">
    <property type="entry name" value="EF-G_D2"/>
    <property type="match status" value="1"/>
</dbReference>
<dbReference type="InterPro" id="IPR005225">
    <property type="entry name" value="Small_GTP-bd"/>
</dbReference>
<dbReference type="PANTHER" id="PTHR43381">
    <property type="entry name" value="TRANSLATION INITIATION FACTOR IF-2-RELATED"/>
    <property type="match status" value="1"/>
</dbReference>
<evidence type="ECO:0000256" key="4">
    <source>
        <dbReference type="ARBA" id="ARBA00022917"/>
    </source>
</evidence>
<dbReference type="InterPro" id="IPR053905">
    <property type="entry name" value="EF-G-like_DII"/>
</dbReference>
<evidence type="ECO:0000313" key="8">
    <source>
        <dbReference type="Proteomes" id="UP000034325"/>
    </source>
</evidence>